<dbReference type="Proteomes" id="UP000652198">
    <property type="component" value="Unassembled WGS sequence"/>
</dbReference>
<gene>
    <name evidence="1" type="ORF">GNZ12_30845</name>
</gene>
<dbReference type="EMBL" id="WOEY01000123">
    <property type="protein sequence ID" value="NPT45643.1"/>
    <property type="molecule type" value="Genomic_DNA"/>
</dbReference>
<evidence type="ECO:0000313" key="1">
    <source>
        <dbReference type="EMBL" id="NPT45643.1"/>
    </source>
</evidence>
<evidence type="ECO:0000313" key="2">
    <source>
        <dbReference type="Proteomes" id="UP000652198"/>
    </source>
</evidence>
<sequence length="157" mass="17137">MMFANYETGFRFGPLGYALVEQRGLVRFKASTYLCIVIFVMRWTQHVRASRPVLQSAFDAANHIGDLQYAAFGCNNLNSDLLFSGDHLPDVQIEAERGLAFARKAGHGLVVDMIDTQVALIPMLRGAVPTTQCPLLLPALGSGRQGQSPRSDISGPE</sequence>
<dbReference type="RefSeq" id="WP_172315922.1">
    <property type="nucleotide sequence ID" value="NZ_WOEY01000123.1"/>
</dbReference>
<proteinExistence type="predicted"/>
<comment type="caution">
    <text evidence="1">The sequence shown here is derived from an EMBL/GenBank/DDBJ whole genome shotgun (WGS) entry which is preliminary data.</text>
</comment>
<reference evidence="1 2" key="1">
    <citation type="submission" date="2019-11" db="EMBL/GenBank/DDBJ databases">
        <title>Metabolism of dissolved organic matter in forest soils.</title>
        <authorList>
            <person name="Cyle K.T."/>
            <person name="Wilhelm R.C."/>
            <person name="Martinez C.E."/>
        </authorList>
    </citation>
    <scope>NUCLEOTIDE SEQUENCE [LARGE SCALE GENOMIC DNA]</scope>
    <source>
        <strain evidence="1 2">1N</strain>
    </source>
</reference>
<accession>A0ABX2C003</accession>
<keyword evidence="2" id="KW-1185">Reference proteome</keyword>
<name>A0ABX2C003_9BURK</name>
<organism evidence="1 2">
    <name type="scientific">Paraburkholderia solitsugae</name>
    <dbReference type="NCBI Taxonomy" id="2675748"/>
    <lineage>
        <taxon>Bacteria</taxon>
        <taxon>Pseudomonadati</taxon>
        <taxon>Pseudomonadota</taxon>
        <taxon>Betaproteobacteria</taxon>
        <taxon>Burkholderiales</taxon>
        <taxon>Burkholderiaceae</taxon>
        <taxon>Paraburkholderia</taxon>
    </lineage>
</organism>
<protein>
    <submittedName>
        <fullName evidence="1">Uncharacterized protein</fullName>
    </submittedName>
</protein>